<dbReference type="GO" id="GO:0005829">
    <property type="term" value="C:cytosol"/>
    <property type="evidence" value="ECO:0007669"/>
    <property type="project" value="InterPro"/>
</dbReference>
<dbReference type="GO" id="GO:0004842">
    <property type="term" value="F:ubiquitin-protein transferase activity"/>
    <property type="evidence" value="ECO:0007669"/>
    <property type="project" value="InterPro"/>
</dbReference>
<evidence type="ECO:0000313" key="2">
    <source>
        <dbReference type="Proteomes" id="UP001159641"/>
    </source>
</evidence>
<dbReference type="AlphaFoldDB" id="A0AB34HZP9"/>
<dbReference type="GO" id="GO:0005739">
    <property type="term" value="C:mitochondrion"/>
    <property type="evidence" value="ECO:0007669"/>
    <property type="project" value="InterPro"/>
</dbReference>
<organism evidence="1 2">
    <name type="scientific">Eschrichtius robustus</name>
    <name type="common">California gray whale</name>
    <name type="synonym">Eschrichtius gibbosus</name>
    <dbReference type="NCBI Taxonomy" id="9764"/>
    <lineage>
        <taxon>Eukaryota</taxon>
        <taxon>Metazoa</taxon>
        <taxon>Chordata</taxon>
        <taxon>Craniata</taxon>
        <taxon>Vertebrata</taxon>
        <taxon>Euteleostomi</taxon>
        <taxon>Mammalia</taxon>
        <taxon>Eutheria</taxon>
        <taxon>Laurasiatheria</taxon>
        <taxon>Artiodactyla</taxon>
        <taxon>Whippomorpha</taxon>
        <taxon>Cetacea</taxon>
        <taxon>Mysticeti</taxon>
        <taxon>Eschrichtiidae</taxon>
        <taxon>Eschrichtius</taxon>
    </lineage>
</organism>
<proteinExistence type="predicted"/>
<dbReference type="Gene3D" id="2.20.25.20">
    <property type="match status" value="1"/>
</dbReference>
<comment type="caution">
    <text evidence="1">The sequence shown here is derived from an EMBL/GenBank/DDBJ whole genome shotgun (WGS) entry which is preliminary data.</text>
</comment>
<evidence type="ECO:0000313" key="1">
    <source>
        <dbReference type="EMBL" id="KAJ8797146.1"/>
    </source>
</evidence>
<sequence>MTGEVEGMDLKSQGVGNMAHVDTEILQNCHQSGLGESSDEYRHSALLCANLSQLSNKYIVCFFQCTLNFVPYNRYQQYGAEECVLQMGGVLCPSPGCGAGLLPEPSQRKVTCEGGRGLGCGVSTSHSPGS</sequence>
<reference evidence="1 2" key="1">
    <citation type="submission" date="2022-11" db="EMBL/GenBank/DDBJ databases">
        <title>Whole genome sequence of Eschrichtius robustus ER-17-0199.</title>
        <authorList>
            <person name="Bruniche-Olsen A."/>
            <person name="Black A.N."/>
            <person name="Fields C.J."/>
            <person name="Walden K."/>
            <person name="Dewoody J.A."/>
        </authorList>
    </citation>
    <scope>NUCLEOTIDE SEQUENCE [LARGE SCALE GENOMIC DNA]</scope>
    <source>
        <strain evidence="1">ER-17-0199</strain>
        <tissue evidence="1">Blubber</tissue>
    </source>
</reference>
<dbReference type="PRINTS" id="PR01475">
    <property type="entry name" value="PARKIN"/>
</dbReference>
<dbReference type="Proteomes" id="UP001159641">
    <property type="component" value="Unassembled WGS sequence"/>
</dbReference>
<dbReference type="InterPro" id="IPR003977">
    <property type="entry name" value="Parkin"/>
</dbReference>
<name>A0AB34HZP9_ESCRO</name>
<dbReference type="EMBL" id="JAIQCJ010000254">
    <property type="protein sequence ID" value="KAJ8797146.1"/>
    <property type="molecule type" value="Genomic_DNA"/>
</dbReference>
<protein>
    <submittedName>
        <fullName evidence="1">Uncharacterized protein</fullName>
    </submittedName>
</protein>
<accession>A0AB34HZP9</accession>
<gene>
    <name evidence="1" type="ORF">J1605_017374</name>
</gene>
<keyword evidence="2" id="KW-1185">Reference proteome</keyword>